<feature type="transmembrane region" description="Helical" evidence="8">
    <location>
        <begin position="125"/>
        <end position="146"/>
    </location>
</feature>
<dbReference type="PRINTS" id="PR00237">
    <property type="entry name" value="GPCRRHODOPSN"/>
</dbReference>
<dbReference type="PRINTS" id="PR00245">
    <property type="entry name" value="OLFACTORYR"/>
</dbReference>
<evidence type="ECO:0000256" key="4">
    <source>
        <dbReference type="ARBA" id="ARBA00022725"/>
    </source>
</evidence>
<feature type="domain" description="G-protein coupled receptors family 1 profile" evidence="9">
    <location>
        <begin position="43"/>
        <end position="276"/>
    </location>
</feature>
<dbReference type="PANTHER" id="PTHR26450">
    <property type="entry name" value="OLFACTORY RECEPTOR 56B1-RELATED"/>
    <property type="match status" value="1"/>
</dbReference>
<keyword evidence="3 8" id="KW-0812">Transmembrane</keyword>
<dbReference type="PROSITE" id="PS50262">
    <property type="entry name" value="G_PROTEIN_RECEP_F1_2"/>
    <property type="match status" value="1"/>
</dbReference>
<evidence type="ECO:0000313" key="11">
    <source>
        <dbReference type="Proteomes" id="UP000824782"/>
    </source>
</evidence>
<evidence type="ECO:0000313" key="10">
    <source>
        <dbReference type="EMBL" id="KAG8544664.1"/>
    </source>
</evidence>
<feature type="transmembrane region" description="Helical" evidence="8">
    <location>
        <begin position="182"/>
        <end position="206"/>
    </location>
</feature>
<comment type="subcellular location">
    <subcellularLocation>
        <location evidence="1">Membrane</location>
        <topology evidence="1">Multi-pass membrane protein</topology>
    </subcellularLocation>
</comment>
<evidence type="ECO:0000256" key="6">
    <source>
        <dbReference type="ARBA" id="ARBA00023136"/>
    </source>
</evidence>
<evidence type="ECO:0000256" key="5">
    <source>
        <dbReference type="ARBA" id="ARBA00022989"/>
    </source>
</evidence>
<dbReference type="GO" id="GO:0005886">
    <property type="term" value="C:plasma membrane"/>
    <property type="evidence" value="ECO:0007669"/>
    <property type="project" value="TreeGrafter"/>
</dbReference>
<gene>
    <name evidence="10" type="ORF">GDO81_022102</name>
</gene>
<dbReference type="InterPro" id="IPR050402">
    <property type="entry name" value="OR51/52/56-like"/>
</dbReference>
<dbReference type="GO" id="GO:0004984">
    <property type="term" value="F:olfactory receptor activity"/>
    <property type="evidence" value="ECO:0007669"/>
    <property type="project" value="InterPro"/>
</dbReference>
<proteinExistence type="predicted"/>
<keyword evidence="2" id="KW-0716">Sensory transduction</keyword>
<dbReference type="Proteomes" id="UP000824782">
    <property type="component" value="Unassembled WGS sequence"/>
</dbReference>
<feature type="transmembrane region" description="Helical" evidence="8">
    <location>
        <begin position="255"/>
        <end position="275"/>
    </location>
</feature>
<dbReference type="EMBL" id="WNYA01002085">
    <property type="protein sequence ID" value="KAG8544664.1"/>
    <property type="molecule type" value="Genomic_DNA"/>
</dbReference>
<evidence type="ECO:0000256" key="8">
    <source>
        <dbReference type="SAM" id="Phobius"/>
    </source>
</evidence>
<feature type="transmembrane region" description="Helical" evidence="8">
    <location>
        <begin position="27"/>
        <end position="50"/>
    </location>
</feature>
<sequence>MTSINLSDIYPGIFILEGLPGVEPSHVWISIVLLIMYVLAMCGNPLMVLLIVSEPRLHNPMYYFLCGLFLTDIILSNSIVPKMFCIFWLNQREISFSGILMAMAFDRYMAICNPLHYISVLTNTLIMKIVLVLVIRSTVIVIPISWMSSRLPYCQSHIIPHSYCDHMAVVQLSCTDITVNSVYGLTVVLIVIVFDISCIAVSYYLILRAVFRLSTKNAKSKAFGTCSSHICIILMLYTLGLFSFVTYRIGHIAPYIHVIMSNIYLLIPPTLNPIIYGVRTQEIRTAAFHLFTPVAY</sequence>
<protein>
    <recommendedName>
        <fullName evidence="9">G-protein coupled receptors family 1 profile domain-containing protein</fullName>
    </recommendedName>
</protein>
<keyword evidence="11" id="KW-1185">Reference proteome</keyword>
<evidence type="ECO:0000256" key="3">
    <source>
        <dbReference type="ARBA" id="ARBA00022692"/>
    </source>
</evidence>
<dbReference type="PANTHER" id="PTHR26450:SF156">
    <property type="entry name" value="OLFACTORY RECEPTOR 52R1"/>
    <property type="match status" value="1"/>
</dbReference>
<dbReference type="GO" id="GO:0004930">
    <property type="term" value="F:G protein-coupled receptor activity"/>
    <property type="evidence" value="ECO:0007669"/>
    <property type="project" value="InterPro"/>
</dbReference>
<feature type="transmembrane region" description="Helical" evidence="8">
    <location>
        <begin position="62"/>
        <end position="80"/>
    </location>
</feature>
<dbReference type="InterPro" id="IPR000276">
    <property type="entry name" value="GPCR_Rhodpsn"/>
</dbReference>
<evidence type="ECO:0000256" key="7">
    <source>
        <dbReference type="ARBA" id="ARBA00023224"/>
    </source>
</evidence>
<feature type="transmembrane region" description="Helical" evidence="8">
    <location>
        <begin position="227"/>
        <end position="249"/>
    </location>
</feature>
<dbReference type="SUPFAM" id="SSF81321">
    <property type="entry name" value="Family A G protein-coupled receptor-like"/>
    <property type="match status" value="1"/>
</dbReference>
<dbReference type="Gene3D" id="1.20.1070.10">
    <property type="entry name" value="Rhodopsin 7-helix transmembrane proteins"/>
    <property type="match status" value="1"/>
</dbReference>
<comment type="caution">
    <text evidence="10">The sequence shown here is derived from an EMBL/GenBank/DDBJ whole genome shotgun (WGS) entry which is preliminary data.</text>
</comment>
<keyword evidence="6 8" id="KW-0472">Membrane</keyword>
<dbReference type="Pfam" id="PF13853">
    <property type="entry name" value="7tm_4"/>
    <property type="match status" value="1"/>
</dbReference>
<dbReference type="AlphaFoldDB" id="A0AAV6ZB99"/>
<evidence type="ECO:0000259" key="9">
    <source>
        <dbReference type="PROSITE" id="PS50262"/>
    </source>
</evidence>
<accession>A0AAV6ZB99</accession>
<keyword evidence="4" id="KW-0552">Olfaction</keyword>
<reference evidence="10" key="1">
    <citation type="thesis" date="2020" institute="ProQuest LLC" country="789 East Eisenhower Parkway, Ann Arbor, MI, USA">
        <title>Comparative Genomics and Chromosome Evolution.</title>
        <authorList>
            <person name="Mudd A.B."/>
        </authorList>
    </citation>
    <scope>NUCLEOTIDE SEQUENCE</scope>
    <source>
        <strain evidence="10">237g6f4</strain>
        <tissue evidence="10">Blood</tissue>
    </source>
</reference>
<dbReference type="InterPro" id="IPR017452">
    <property type="entry name" value="GPCR_Rhodpsn_7TM"/>
</dbReference>
<evidence type="ECO:0000256" key="2">
    <source>
        <dbReference type="ARBA" id="ARBA00022606"/>
    </source>
</evidence>
<keyword evidence="5 8" id="KW-1133">Transmembrane helix</keyword>
<organism evidence="10 11">
    <name type="scientific">Engystomops pustulosus</name>
    <name type="common">Tungara frog</name>
    <name type="synonym">Physalaemus pustulosus</name>
    <dbReference type="NCBI Taxonomy" id="76066"/>
    <lineage>
        <taxon>Eukaryota</taxon>
        <taxon>Metazoa</taxon>
        <taxon>Chordata</taxon>
        <taxon>Craniata</taxon>
        <taxon>Vertebrata</taxon>
        <taxon>Euteleostomi</taxon>
        <taxon>Amphibia</taxon>
        <taxon>Batrachia</taxon>
        <taxon>Anura</taxon>
        <taxon>Neobatrachia</taxon>
        <taxon>Hyloidea</taxon>
        <taxon>Leptodactylidae</taxon>
        <taxon>Leiuperinae</taxon>
        <taxon>Engystomops</taxon>
    </lineage>
</organism>
<keyword evidence="7" id="KW-0807">Transducer</keyword>
<evidence type="ECO:0000256" key="1">
    <source>
        <dbReference type="ARBA" id="ARBA00004141"/>
    </source>
</evidence>
<name>A0AAV6ZB99_ENGPU</name>
<dbReference type="InterPro" id="IPR000725">
    <property type="entry name" value="Olfact_rcpt"/>
</dbReference>